<dbReference type="EMBL" id="KB446555">
    <property type="protein sequence ID" value="EME88299.1"/>
    <property type="molecule type" value="Genomic_DNA"/>
</dbReference>
<protein>
    <submittedName>
        <fullName evidence="1">Uncharacterized protein</fullName>
    </submittedName>
</protein>
<gene>
    <name evidence="1" type="ORF">MYCFIDRAFT_169936</name>
</gene>
<keyword evidence="2" id="KW-1185">Reference proteome</keyword>
<evidence type="ECO:0000313" key="2">
    <source>
        <dbReference type="Proteomes" id="UP000016932"/>
    </source>
</evidence>
<dbReference type="AlphaFoldDB" id="N1Q6W7"/>
<evidence type="ECO:0000313" key="1">
    <source>
        <dbReference type="EMBL" id="EME88299.1"/>
    </source>
</evidence>
<proteinExistence type="predicted"/>
<dbReference type="RefSeq" id="XP_007921398.1">
    <property type="nucleotide sequence ID" value="XM_007923207.1"/>
</dbReference>
<dbReference type="Proteomes" id="UP000016932">
    <property type="component" value="Unassembled WGS sequence"/>
</dbReference>
<reference evidence="1 2" key="1">
    <citation type="journal article" date="2012" name="PLoS Pathog.">
        <title>Diverse lifestyles and strategies of plant pathogenesis encoded in the genomes of eighteen Dothideomycetes fungi.</title>
        <authorList>
            <person name="Ohm R.A."/>
            <person name="Feau N."/>
            <person name="Henrissat B."/>
            <person name="Schoch C.L."/>
            <person name="Horwitz B.A."/>
            <person name="Barry K.W."/>
            <person name="Condon B.J."/>
            <person name="Copeland A.C."/>
            <person name="Dhillon B."/>
            <person name="Glaser F."/>
            <person name="Hesse C.N."/>
            <person name="Kosti I."/>
            <person name="LaButti K."/>
            <person name="Lindquist E.A."/>
            <person name="Lucas S."/>
            <person name="Salamov A.A."/>
            <person name="Bradshaw R.E."/>
            <person name="Ciuffetti L."/>
            <person name="Hamelin R.C."/>
            <person name="Kema G.H.J."/>
            <person name="Lawrence C."/>
            <person name="Scott J.A."/>
            <person name="Spatafora J.W."/>
            <person name="Turgeon B.G."/>
            <person name="de Wit P.J.G.M."/>
            <person name="Zhong S."/>
            <person name="Goodwin S.B."/>
            <person name="Grigoriev I.V."/>
        </authorList>
    </citation>
    <scope>NUCLEOTIDE SEQUENCE [LARGE SCALE GENOMIC DNA]</scope>
    <source>
        <strain evidence="1 2">CIRAD86</strain>
    </source>
</reference>
<dbReference type="VEuPathDB" id="FungiDB:MYCFIDRAFT_169936"/>
<sequence>MHNGGLLIVSGMTQSRIAGSTGDQPAFVLCRYWLRSILPGSFAQFLKLVGGRWVLIHAHWHPDATPLSSSIWQMPERGEEPSLKSESILSSDQVAESWTALTALHQAAAAGIFSCSSGPSILRVGFYLSLGRGEACEC</sequence>
<organism evidence="1 2">
    <name type="scientific">Pseudocercospora fijiensis (strain CIRAD86)</name>
    <name type="common">Black leaf streak disease fungus</name>
    <name type="synonym">Mycosphaerella fijiensis</name>
    <dbReference type="NCBI Taxonomy" id="383855"/>
    <lineage>
        <taxon>Eukaryota</taxon>
        <taxon>Fungi</taxon>
        <taxon>Dikarya</taxon>
        <taxon>Ascomycota</taxon>
        <taxon>Pezizomycotina</taxon>
        <taxon>Dothideomycetes</taxon>
        <taxon>Dothideomycetidae</taxon>
        <taxon>Mycosphaerellales</taxon>
        <taxon>Mycosphaerellaceae</taxon>
        <taxon>Pseudocercospora</taxon>
    </lineage>
</organism>
<name>N1Q6W7_PSEFD</name>
<dbReference type="KEGG" id="pfj:MYCFIDRAFT_169936"/>
<dbReference type="HOGENOM" id="CLU_1856149_0_0_1"/>
<dbReference type="GeneID" id="19332427"/>
<accession>N1Q6W7</accession>